<dbReference type="PANTHER" id="PTHR46496:SF1">
    <property type="entry name" value="ZEAXANTHIN EPOXIDASE, CHLOROPLASTIC"/>
    <property type="match status" value="1"/>
</dbReference>
<sequence length="120" mass="13490">MYDREPIGTWVDGRLALTGDAAHPMLQYLAQGACQALEDAAGLVEQADKHVTGSGTDWDPALRDYAAARAVRTARVQRTARDWGDLWHCDGLFRATRNALLRDRAANDYRWVDWLYGRNA</sequence>
<dbReference type="AlphaFoldDB" id="A0A9Y2ISC1"/>
<dbReference type="Pfam" id="PF01494">
    <property type="entry name" value="FAD_binding_3"/>
    <property type="match status" value="1"/>
</dbReference>
<keyword evidence="7" id="KW-1185">Reference proteome</keyword>
<feature type="domain" description="FAD-binding" evidence="5">
    <location>
        <begin position="9"/>
        <end position="77"/>
    </location>
</feature>
<comment type="cofactor">
    <cofactor evidence="1">
        <name>FAD</name>
        <dbReference type="ChEBI" id="CHEBI:57692"/>
    </cofactor>
</comment>
<evidence type="ECO:0000313" key="6">
    <source>
        <dbReference type="EMBL" id="WIX84261.1"/>
    </source>
</evidence>
<dbReference type="EMBL" id="CP127294">
    <property type="protein sequence ID" value="WIX84261.1"/>
    <property type="molecule type" value="Genomic_DNA"/>
</dbReference>
<keyword evidence="3" id="KW-0274">FAD</keyword>
<dbReference type="Proteomes" id="UP001236014">
    <property type="component" value="Chromosome"/>
</dbReference>
<evidence type="ECO:0000256" key="1">
    <source>
        <dbReference type="ARBA" id="ARBA00001974"/>
    </source>
</evidence>
<accession>A0A9Y2ISC1</accession>
<protein>
    <recommendedName>
        <fullName evidence="5">FAD-binding domain-containing protein</fullName>
    </recommendedName>
</protein>
<evidence type="ECO:0000259" key="5">
    <source>
        <dbReference type="Pfam" id="PF01494"/>
    </source>
</evidence>
<gene>
    <name evidence="6" type="ORF">QRX50_38125</name>
</gene>
<dbReference type="SUPFAM" id="SSF51905">
    <property type="entry name" value="FAD/NAD(P)-binding domain"/>
    <property type="match status" value="1"/>
</dbReference>
<dbReference type="KEGG" id="acab:QRX50_38125"/>
<name>A0A9Y2ISC1_9PSEU</name>
<keyword evidence="4" id="KW-0560">Oxidoreductase</keyword>
<dbReference type="GO" id="GO:0071949">
    <property type="term" value="F:FAD binding"/>
    <property type="evidence" value="ECO:0007669"/>
    <property type="project" value="InterPro"/>
</dbReference>
<dbReference type="InterPro" id="IPR002938">
    <property type="entry name" value="FAD-bd"/>
</dbReference>
<dbReference type="PANTHER" id="PTHR46496">
    <property type="match status" value="1"/>
</dbReference>
<evidence type="ECO:0000256" key="4">
    <source>
        <dbReference type="ARBA" id="ARBA00023002"/>
    </source>
</evidence>
<proteinExistence type="predicted"/>
<organism evidence="6 7">
    <name type="scientific">Amycolatopsis carbonis</name>
    <dbReference type="NCBI Taxonomy" id="715471"/>
    <lineage>
        <taxon>Bacteria</taxon>
        <taxon>Bacillati</taxon>
        <taxon>Actinomycetota</taxon>
        <taxon>Actinomycetes</taxon>
        <taxon>Pseudonocardiales</taxon>
        <taxon>Pseudonocardiaceae</taxon>
        <taxon>Amycolatopsis</taxon>
    </lineage>
</organism>
<dbReference type="InterPro" id="IPR036188">
    <property type="entry name" value="FAD/NAD-bd_sf"/>
</dbReference>
<keyword evidence="2" id="KW-0285">Flavoprotein</keyword>
<evidence type="ECO:0000313" key="7">
    <source>
        <dbReference type="Proteomes" id="UP001236014"/>
    </source>
</evidence>
<reference evidence="6 7" key="1">
    <citation type="submission" date="2023-06" db="EMBL/GenBank/DDBJ databases">
        <authorList>
            <person name="Oyuntsetseg B."/>
            <person name="Kim S.B."/>
        </authorList>
    </citation>
    <scope>NUCLEOTIDE SEQUENCE [LARGE SCALE GENOMIC DNA]</scope>
    <source>
        <strain evidence="6 7">2-15</strain>
    </source>
</reference>
<dbReference type="Gene3D" id="3.50.50.60">
    <property type="entry name" value="FAD/NAD(P)-binding domain"/>
    <property type="match status" value="1"/>
</dbReference>
<evidence type="ECO:0000256" key="3">
    <source>
        <dbReference type="ARBA" id="ARBA00022827"/>
    </source>
</evidence>
<dbReference type="GO" id="GO:0016491">
    <property type="term" value="F:oxidoreductase activity"/>
    <property type="evidence" value="ECO:0007669"/>
    <property type="project" value="UniProtKB-KW"/>
</dbReference>
<evidence type="ECO:0000256" key="2">
    <source>
        <dbReference type="ARBA" id="ARBA00022630"/>
    </source>
</evidence>